<keyword evidence="2 5" id="KW-0812">Transmembrane</keyword>
<organism evidence="6 7">
    <name type="scientific">Usitatibacter palustris</name>
    <dbReference type="NCBI Taxonomy" id="2732487"/>
    <lineage>
        <taxon>Bacteria</taxon>
        <taxon>Pseudomonadati</taxon>
        <taxon>Pseudomonadota</taxon>
        <taxon>Betaproteobacteria</taxon>
        <taxon>Nitrosomonadales</taxon>
        <taxon>Usitatibacteraceae</taxon>
        <taxon>Usitatibacter</taxon>
    </lineage>
</organism>
<evidence type="ECO:0000256" key="1">
    <source>
        <dbReference type="ARBA" id="ARBA00004127"/>
    </source>
</evidence>
<keyword evidence="4 5" id="KW-0472">Membrane</keyword>
<name>A0A6M4H4V4_9PROT</name>
<dbReference type="Gene3D" id="1.20.120.1630">
    <property type="match status" value="1"/>
</dbReference>
<keyword evidence="3 5" id="KW-1133">Transmembrane helix</keyword>
<accession>A0A6M4H4V4</accession>
<dbReference type="InterPro" id="IPR007318">
    <property type="entry name" value="Phopholipid_MeTrfase"/>
</dbReference>
<dbReference type="AlphaFoldDB" id="A0A6M4H4V4"/>
<evidence type="ECO:0000313" key="7">
    <source>
        <dbReference type="Proteomes" id="UP000503096"/>
    </source>
</evidence>
<keyword evidence="7" id="KW-1185">Reference proteome</keyword>
<evidence type="ECO:0000256" key="4">
    <source>
        <dbReference type="ARBA" id="ARBA00023136"/>
    </source>
</evidence>
<dbReference type="KEGG" id="upl:DSM104440_00338"/>
<dbReference type="Pfam" id="PF04191">
    <property type="entry name" value="PEMT"/>
    <property type="match status" value="1"/>
</dbReference>
<comment type="subcellular location">
    <subcellularLocation>
        <location evidence="1">Endomembrane system</location>
        <topology evidence="1">Multi-pass membrane protein</topology>
    </subcellularLocation>
</comment>
<dbReference type="Proteomes" id="UP000503096">
    <property type="component" value="Chromosome"/>
</dbReference>
<dbReference type="InParanoid" id="A0A6M4H4V4"/>
<evidence type="ECO:0000313" key="6">
    <source>
        <dbReference type="EMBL" id="QJR13554.1"/>
    </source>
</evidence>
<evidence type="ECO:0000256" key="2">
    <source>
        <dbReference type="ARBA" id="ARBA00022692"/>
    </source>
</evidence>
<dbReference type="EMBL" id="CP053073">
    <property type="protein sequence ID" value="QJR13554.1"/>
    <property type="molecule type" value="Genomic_DNA"/>
</dbReference>
<proteinExistence type="predicted"/>
<evidence type="ECO:0000256" key="5">
    <source>
        <dbReference type="SAM" id="Phobius"/>
    </source>
</evidence>
<feature type="transmembrane region" description="Helical" evidence="5">
    <location>
        <begin position="87"/>
        <end position="120"/>
    </location>
</feature>
<dbReference type="RefSeq" id="WP_171160234.1">
    <property type="nucleotide sequence ID" value="NZ_CP053073.1"/>
</dbReference>
<evidence type="ECO:0008006" key="8">
    <source>
        <dbReference type="Google" id="ProtNLM"/>
    </source>
</evidence>
<gene>
    <name evidence="6" type="ORF">DSM104440_00338</name>
</gene>
<evidence type="ECO:0000256" key="3">
    <source>
        <dbReference type="ARBA" id="ARBA00022989"/>
    </source>
</evidence>
<feature type="transmembrane region" description="Helical" evidence="5">
    <location>
        <begin position="36"/>
        <end position="54"/>
    </location>
</feature>
<reference evidence="6 7" key="1">
    <citation type="submission" date="2020-04" db="EMBL/GenBank/DDBJ databases">
        <title>Usitatibacter rugosus gen. nov., sp. nov. and Usitatibacter palustris sp. nov., novel members of Usitatibacteraceae fam. nov. within the order Nitrosomonadales isolated from soil.</title>
        <authorList>
            <person name="Huber K.J."/>
            <person name="Neumann-Schaal M."/>
            <person name="Geppert A."/>
            <person name="Luckner M."/>
            <person name="Wanner G."/>
            <person name="Overmann J."/>
        </authorList>
    </citation>
    <scope>NUCLEOTIDE SEQUENCE [LARGE SCALE GENOMIC DNA]</scope>
    <source>
        <strain evidence="6 7">Swamp67</strain>
    </source>
</reference>
<protein>
    <recommendedName>
        <fullName evidence="8">Protein-S-isoprenylcysteine O-methyltransferase Ste14</fullName>
    </recommendedName>
</protein>
<sequence length="161" mass="18062">MFFARALFAFVALPGMVAFAVPAIWLWQARHLHLENSWALVVLVVGVAGLLWCVRDFYVQGKGTLAPWSPPQHLVVGGLYRFSRNPMYVCVFLILVGWAAAFESVGLLVYGLCVGLAFHLRVVHGEEPWLAKTHGASWQTYVKRVPRWIGLRSVTDEPTRS</sequence>
<dbReference type="GO" id="GO:0012505">
    <property type="term" value="C:endomembrane system"/>
    <property type="evidence" value="ECO:0007669"/>
    <property type="project" value="UniProtKB-SubCell"/>
</dbReference>